<feature type="compositionally biased region" description="Low complexity" evidence="1">
    <location>
        <begin position="150"/>
        <end position="164"/>
    </location>
</feature>
<feature type="compositionally biased region" description="Low complexity" evidence="1">
    <location>
        <begin position="65"/>
        <end position="76"/>
    </location>
</feature>
<sequence length="336" mass="36651">MLATRRQPRVAPPTPTAPRMNPCPLPDIGRLLVASSVTIPKSQPPPTPKPSTSTSNHRRHRTDESGYSSSAEPSSSQRTRPTSQAVRSPLAPPPPPLKGILKSGGSESSVVFRASLVQQNRDGYASSPEKPPSLRTSQSRSSKSRPPHPANSATPADSSSSSSPSSPPATLHWKLLPFDAQRSKGKVKFDFAHEVDEILLAEGRQGSARPLSVQERNKSAAEPSLTEMVIHCAELPDWPVHVARQSGIRCVDVFEAIRDTYNVVLTTTERTIHQSRVRDIERRRPPTPEGAAAKKGVRRRDLLDGKTLFLGLDWRASDSRYPDGCWCLKVGSPPSR</sequence>
<keyword evidence="4" id="KW-1185">Reference proteome</keyword>
<evidence type="ECO:0000259" key="2">
    <source>
        <dbReference type="Pfam" id="PF20415"/>
    </source>
</evidence>
<dbReference type="Proteomes" id="UP001201163">
    <property type="component" value="Unassembled WGS sequence"/>
</dbReference>
<evidence type="ECO:0000313" key="3">
    <source>
        <dbReference type="EMBL" id="KAH8989119.1"/>
    </source>
</evidence>
<organism evidence="3 4">
    <name type="scientific">Lactarius akahatsu</name>
    <dbReference type="NCBI Taxonomy" id="416441"/>
    <lineage>
        <taxon>Eukaryota</taxon>
        <taxon>Fungi</taxon>
        <taxon>Dikarya</taxon>
        <taxon>Basidiomycota</taxon>
        <taxon>Agaricomycotina</taxon>
        <taxon>Agaricomycetes</taxon>
        <taxon>Russulales</taxon>
        <taxon>Russulaceae</taxon>
        <taxon>Lactarius</taxon>
    </lineage>
</organism>
<comment type="caution">
    <text evidence="3">The sequence shown here is derived from an EMBL/GenBank/DDBJ whole genome shotgun (WGS) entry which is preliminary data.</text>
</comment>
<proteinExistence type="predicted"/>
<dbReference type="EMBL" id="JAKELL010000039">
    <property type="protein sequence ID" value="KAH8989119.1"/>
    <property type="molecule type" value="Genomic_DNA"/>
</dbReference>
<dbReference type="InterPro" id="IPR046522">
    <property type="entry name" value="DUF6699"/>
</dbReference>
<evidence type="ECO:0000256" key="1">
    <source>
        <dbReference type="SAM" id="MobiDB-lite"/>
    </source>
</evidence>
<evidence type="ECO:0000313" key="4">
    <source>
        <dbReference type="Proteomes" id="UP001201163"/>
    </source>
</evidence>
<feature type="region of interest" description="Disordered" evidence="1">
    <location>
        <begin position="1"/>
        <end position="104"/>
    </location>
</feature>
<dbReference type="AlphaFoldDB" id="A0AAD4Q9Q5"/>
<reference evidence="3" key="1">
    <citation type="submission" date="2022-01" db="EMBL/GenBank/DDBJ databases">
        <title>Comparative genomics reveals a dynamic genome evolution in the ectomycorrhizal milk-cap (Lactarius) mushrooms.</title>
        <authorList>
            <consortium name="DOE Joint Genome Institute"/>
            <person name="Lebreton A."/>
            <person name="Tang N."/>
            <person name="Kuo A."/>
            <person name="LaButti K."/>
            <person name="Drula E."/>
            <person name="Barry K."/>
            <person name="Clum A."/>
            <person name="Lipzen A."/>
            <person name="Mousain D."/>
            <person name="Ng V."/>
            <person name="Wang R."/>
            <person name="Wang X."/>
            <person name="Dai Y."/>
            <person name="Henrissat B."/>
            <person name="Grigoriev I.V."/>
            <person name="Guerin-Laguette A."/>
            <person name="Yu F."/>
            <person name="Martin F.M."/>
        </authorList>
    </citation>
    <scope>NUCLEOTIDE SEQUENCE</scope>
    <source>
        <strain evidence="3">QP</strain>
    </source>
</reference>
<dbReference type="Pfam" id="PF20415">
    <property type="entry name" value="DUF6699"/>
    <property type="match status" value="1"/>
</dbReference>
<name>A0AAD4Q9Q5_9AGAM</name>
<accession>A0AAD4Q9Q5</accession>
<gene>
    <name evidence="3" type="ORF">EDB92DRAFT_1817276</name>
</gene>
<feature type="compositionally biased region" description="Polar residues" evidence="1">
    <location>
        <begin position="77"/>
        <end position="86"/>
    </location>
</feature>
<feature type="domain" description="DUF6699" evidence="2">
    <location>
        <begin position="189"/>
        <end position="315"/>
    </location>
</feature>
<feature type="compositionally biased region" description="Pro residues" evidence="1">
    <location>
        <begin position="10"/>
        <end position="25"/>
    </location>
</feature>
<protein>
    <recommendedName>
        <fullName evidence="2">DUF6699 domain-containing protein</fullName>
    </recommendedName>
</protein>
<feature type="region of interest" description="Disordered" evidence="1">
    <location>
        <begin position="120"/>
        <end position="169"/>
    </location>
</feature>